<accession>X1KFD1</accession>
<feature type="non-terminal residue" evidence="1">
    <location>
        <position position="1"/>
    </location>
</feature>
<name>X1KFD1_9ZZZZ</name>
<dbReference type="AlphaFoldDB" id="X1KFD1"/>
<proteinExistence type="predicted"/>
<dbReference type="Gene3D" id="1.10.10.10">
    <property type="entry name" value="Winged helix-like DNA-binding domain superfamily/Winged helix DNA-binding domain"/>
    <property type="match status" value="1"/>
</dbReference>
<comment type="caution">
    <text evidence="1">The sequence shown here is derived from an EMBL/GenBank/DDBJ whole genome shotgun (WGS) entry which is preliminary data.</text>
</comment>
<sequence>GLTGTTKKSATRDLQELVEYGIFEKTGSTGRGVKYTLK</sequence>
<evidence type="ECO:0008006" key="2">
    <source>
        <dbReference type="Google" id="ProtNLM"/>
    </source>
</evidence>
<protein>
    <recommendedName>
        <fullName evidence="2">HTH deoR-type domain-containing protein</fullName>
    </recommendedName>
</protein>
<evidence type="ECO:0000313" key="1">
    <source>
        <dbReference type="EMBL" id="GAH80768.1"/>
    </source>
</evidence>
<gene>
    <name evidence="1" type="ORF">S03H2_64703</name>
</gene>
<reference evidence="1" key="1">
    <citation type="journal article" date="2014" name="Front. Microbiol.">
        <title>High frequency of phylogenetically diverse reductive dehalogenase-homologous genes in deep subseafloor sedimentary metagenomes.</title>
        <authorList>
            <person name="Kawai M."/>
            <person name="Futagami T."/>
            <person name="Toyoda A."/>
            <person name="Takaki Y."/>
            <person name="Nishi S."/>
            <person name="Hori S."/>
            <person name="Arai W."/>
            <person name="Tsubouchi T."/>
            <person name="Morono Y."/>
            <person name="Uchiyama I."/>
            <person name="Ito T."/>
            <person name="Fujiyama A."/>
            <person name="Inagaki F."/>
            <person name="Takami H."/>
        </authorList>
    </citation>
    <scope>NUCLEOTIDE SEQUENCE</scope>
    <source>
        <strain evidence="1">Expedition CK06-06</strain>
    </source>
</reference>
<dbReference type="InterPro" id="IPR036388">
    <property type="entry name" value="WH-like_DNA-bd_sf"/>
</dbReference>
<organism evidence="1">
    <name type="scientific">marine sediment metagenome</name>
    <dbReference type="NCBI Taxonomy" id="412755"/>
    <lineage>
        <taxon>unclassified sequences</taxon>
        <taxon>metagenomes</taxon>
        <taxon>ecological metagenomes</taxon>
    </lineage>
</organism>
<dbReference type="EMBL" id="BARU01042061">
    <property type="protein sequence ID" value="GAH80768.1"/>
    <property type="molecule type" value="Genomic_DNA"/>
</dbReference>